<evidence type="ECO:0000256" key="2">
    <source>
        <dbReference type="ARBA" id="ARBA00006156"/>
    </source>
</evidence>
<sequence length="112" mass="12476">MPHPRRWPAYKLRISIESQKDEPLGADRAISMLDGMLWRAALVSAPLLFAILLVGVIISIVQVATQVQEMTLTFVPKLIVATLVLVFLGSWMMRQVSQFAEALFLSIPSLVN</sequence>
<keyword evidence="8" id="KW-0969">Cilium</keyword>
<keyword evidence="4 7" id="KW-0812">Transmembrane</keyword>
<accession>A0ABS7PWF7</accession>
<evidence type="ECO:0000256" key="6">
    <source>
        <dbReference type="ARBA" id="ARBA00023136"/>
    </source>
</evidence>
<gene>
    <name evidence="8" type="ORF">K7G82_24795</name>
</gene>
<keyword evidence="8" id="KW-0966">Cell projection</keyword>
<evidence type="ECO:0000313" key="9">
    <source>
        <dbReference type="Proteomes" id="UP000706039"/>
    </source>
</evidence>
<dbReference type="PRINTS" id="PR00952">
    <property type="entry name" value="TYPE3IMQPROT"/>
</dbReference>
<evidence type="ECO:0000256" key="1">
    <source>
        <dbReference type="ARBA" id="ARBA00004651"/>
    </source>
</evidence>
<dbReference type="Proteomes" id="UP000706039">
    <property type="component" value="Unassembled WGS sequence"/>
</dbReference>
<evidence type="ECO:0000256" key="7">
    <source>
        <dbReference type="SAM" id="Phobius"/>
    </source>
</evidence>
<organism evidence="8 9">
    <name type="scientific">Sphingomonas colocasiae</name>
    <dbReference type="NCBI Taxonomy" id="1848973"/>
    <lineage>
        <taxon>Bacteria</taxon>
        <taxon>Pseudomonadati</taxon>
        <taxon>Pseudomonadota</taxon>
        <taxon>Alphaproteobacteria</taxon>
        <taxon>Sphingomonadales</taxon>
        <taxon>Sphingomonadaceae</taxon>
        <taxon>Sphingomonas</taxon>
    </lineage>
</organism>
<reference evidence="8 9" key="1">
    <citation type="submission" date="2021-08" db="EMBL/GenBank/DDBJ databases">
        <authorList>
            <person name="Tuo L."/>
        </authorList>
    </citation>
    <scope>NUCLEOTIDE SEQUENCE [LARGE SCALE GENOMIC DNA]</scope>
    <source>
        <strain evidence="8 9">JCM 31229</strain>
    </source>
</reference>
<evidence type="ECO:0000256" key="5">
    <source>
        <dbReference type="ARBA" id="ARBA00022989"/>
    </source>
</evidence>
<keyword evidence="8" id="KW-0282">Flagellum</keyword>
<dbReference type="InterPro" id="IPR002191">
    <property type="entry name" value="Bac_export_3"/>
</dbReference>
<keyword evidence="5 7" id="KW-1133">Transmembrane helix</keyword>
<dbReference type="EMBL" id="JAINVV010000012">
    <property type="protein sequence ID" value="MBY8825543.1"/>
    <property type="molecule type" value="Genomic_DNA"/>
</dbReference>
<feature type="transmembrane region" description="Helical" evidence="7">
    <location>
        <begin position="74"/>
        <end position="93"/>
    </location>
</feature>
<dbReference type="PANTHER" id="PTHR34040:SF8">
    <property type="entry name" value="FLAGELLAR BIOSYNTHETIC PROTEIN FLIQ"/>
    <property type="match status" value="1"/>
</dbReference>
<proteinExistence type="inferred from homology"/>
<evidence type="ECO:0000256" key="4">
    <source>
        <dbReference type="ARBA" id="ARBA00022692"/>
    </source>
</evidence>
<comment type="subcellular location">
    <subcellularLocation>
        <location evidence="1">Cell membrane</location>
        <topology evidence="1">Multi-pass membrane protein</topology>
    </subcellularLocation>
</comment>
<protein>
    <submittedName>
        <fullName evidence="8">Flagellar biosynthetic protein FliQ</fullName>
    </submittedName>
</protein>
<evidence type="ECO:0000313" key="8">
    <source>
        <dbReference type="EMBL" id="MBY8825543.1"/>
    </source>
</evidence>
<keyword evidence="9" id="KW-1185">Reference proteome</keyword>
<evidence type="ECO:0000256" key="3">
    <source>
        <dbReference type="ARBA" id="ARBA00022475"/>
    </source>
</evidence>
<keyword evidence="3" id="KW-1003">Cell membrane</keyword>
<dbReference type="PANTHER" id="PTHR34040">
    <property type="entry name" value="FLAGELLAR BIOSYNTHETIC PROTEIN FLIQ"/>
    <property type="match status" value="1"/>
</dbReference>
<name>A0ABS7PWF7_9SPHN</name>
<feature type="transmembrane region" description="Helical" evidence="7">
    <location>
        <begin position="37"/>
        <end position="62"/>
    </location>
</feature>
<comment type="similarity">
    <text evidence="2">Belongs to the FliQ/MopD/SpaQ family.</text>
</comment>
<keyword evidence="6 7" id="KW-0472">Membrane</keyword>
<comment type="caution">
    <text evidence="8">The sequence shown here is derived from an EMBL/GenBank/DDBJ whole genome shotgun (WGS) entry which is preliminary data.</text>
</comment>
<dbReference type="Pfam" id="PF01313">
    <property type="entry name" value="Bac_export_3"/>
    <property type="match status" value="1"/>
</dbReference>